<dbReference type="AlphaFoldDB" id="A0A8H5M3H5"/>
<dbReference type="EC" id="2.3.2.26" evidence="2"/>
<evidence type="ECO:0000259" key="7">
    <source>
        <dbReference type="PROSITE" id="PS50237"/>
    </source>
</evidence>
<dbReference type="PROSITE" id="PS50096">
    <property type="entry name" value="IQ"/>
    <property type="match status" value="1"/>
</dbReference>
<dbReference type="Gene3D" id="3.90.1750.10">
    <property type="entry name" value="Hect, E3 ligase catalytic domains"/>
    <property type="match status" value="1"/>
</dbReference>
<dbReference type="GO" id="GO:0000209">
    <property type="term" value="P:protein polyubiquitination"/>
    <property type="evidence" value="ECO:0007669"/>
    <property type="project" value="InterPro"/>
</dbReference>
<comment type="catalytic activity">
    <reaction evidence="1">
        <text>S-ubiquitinyl-[E2 ubiquitin-conjugating enzyme]-L-cysteine + [acceptor protein]-L-lysine = [E2 ubiquitin-conjugating enzyme]-L-cysteine + N(6)-ubiquitinyl-[acceptor protein]-L-lysine.</text>
        <dbReference type="EC" id="2.3.2.26"/>
    </reaction>
</comment>
<reference evidence="8 9" key="1">
    <citation type="journal article" date="2020" name="ISME J.">
        <title>Uncovering the hidden diversity of litter-decomposition mechanisms in mushroom-forming fungi.</title>
        <authorList>
            <person name="Floudas D."/>
            <person name="Bentzer J."/>
            <person name="Ahren D."/>
            <person name="Johansson T."/>
            <person name="Persson P."/>
            <person name="Tunlid A."/>
        </authorList>
    </citation>
    <scope>NUCLEOTIDE SEQUENCE [LARGE SCALE GENOMIC DNA]</scope>
    <source>
        <strain evidence="8 9">CBS 406.79</strain>
    </source>
</reference>
<comment type="caution">
    <text evidence="8">The sequence shown here is derived from an EMBL/GenBank/DDBJ whole genome shotgun (WGS) entry which is preliminary data.</text>
</comment>
<evidence type="ECO:0000256" key="3">
    <source>
        <dbReference type="ARBA" id="ARBA00022679"/>
    </source>
</evidence>
<feature type="domain" description="HECT" evidence="7">
    <location>
        <begin position="992"/>
        <end position="1271"/>
    </location>
</feature>
<dbReference type="GO" id="GO:0061630">
    <property type="term" value="F:ubiquitin protein ligase activity"/>
    <property type="evidence" value="ECO:0007669"/>
    <property type="project" value="UniProtKB-EC"/>
</dbReference>
<dbReference type="SUPFAM" id="SSF56204">
    <property type="entry name" value="Hect, E3 ligase catalytic domain"/>
    <property type="match status" value="1"/>
</dbReference>
<gene>
    <name evidence="8" type="ORF">D9757_007652</name>
</gene>
<evidence type="ECO:0000256" key="2">
    <source>
        <dbReference type="ARBA" id="ARBA00012485"/>
    </source>
</evidence>
<feature type="region of interest" description="Disordered" evidence="6">
    <location>
        <begin position="867"/>
        <end position="899"/>
    </location>
</feature>
<feature type="compositionally biased region" description="Polar residues" evidence="6">
    <location>
        <begin position="888"/>
        <end position="897"/>
    </location>
</feature>
<organism evidence="8 9">
    <name type="scientific">Collybiopsis confluens</name>
    <dbReference type="NCBI Taxonomy" id="2823264"/>
    <lineage>
        <taxon>Eukaryota</taxon>
        <taxon>Fungi</taxon>
        <taxon>Dikarya</taxon>
        <taxon>Basidiomycota</taxon>
        <taxon>Agaricomycotina</taxon>
        <taxon>Agaricomycetes</taxon>
        <taxon>Agaricomycetidae</taxon>
        <taxon>Agaricales</taxon>
        <taxon>Marasmiineae</taxon>
        <taxon>Omphalotaceae</taxon>
        <taxon>Collybiopsis</taxon>
    </lineage>
</organism>
<dbReference type="PANTHER" id="PTHR45700:SF2">
    <property type="entry name" value="UBIQUITIN-PROTEIN LIGASE E3C"/>
    <property type="match status" value="1"/>
</dbReference>
<evidence type="ECO:0000256" key="6">
    <source>
        <dbReference type="SAM" id="MobiDB-lite"/>
    </source>
</evidence>
<keyword evidence="9" id="KW-1185">Reference proteome</keyword>
<dbReference type="OrthoDB" id="8068875at2759"/>
<dbReference type="Gene3D" id="3.30.2410.10">
    <property type="entry name" value="Hect, E3 ligase catalytic domain"/>
    <property type="match status" value="1"/>
</dbReference>
<keyword evidence="4 5" id="KW-0833">Ubl conjugation pathway</keyword>
<dbReference type="CDD" id="cd23766">
    <property type="entry name" value="IQCG"/>
    <property type="match status" value="1"/>
</dbReference>
<dbReference type="SMART" id="SM00119">
    <property type="entry name" value="HECTc"/>
    <property type="match status" value="1"/>
</dbReference>
<dbReference type="GO" id="GO:0006511">
    <property type="term" value="P:ubiquitin-dependent protein catabolic process"/>
    <property type="evidence" value="ECO:0007669"/>
    <property type="project" value="TreeGrafter"/>
</dbReference>
<sequence length="1271" mass="142300">MEVSGEYEKLRGLLARKPLAEFCYRVTHAADPTRTIKSLVSPGTNSRTSTFKALIAEIFSVPTPIAAKIEADDDEELEEIDYLSKMKTVLDSASGDREEEENAGTASGRLYRQMNWTLLGDKAESRTYKWLLEGVDRVYILERYIDAPQLFTYTTEADSQESYTVLLAVKMGVSPMGELPTCFLIICFVYRRLTLNAQSSIARNATENLENVKVLEIQNNGCTQAMNIVFSSRNRRRRMNLGGTSSSTSQASILGQAKIRREERIEHKRRTDNAVKLQAWWRGTKEQQRVRMELRRNLDDALDKGDLLGLDSLRMLIVISRIQPNDPIFDKWSESIVQLGPVLTPALSSDKSSLSSMAVRARMVKEFTQYLLSHRFYPLLATALTTIPVEAKASPALPLMIPLATLPFTTLEASSAEYALAMQELIIHILTIALLPNRLPLPTLTHLSSHLPLAKLYTLYSSPKDHSPITQFLLDSTTTRDLEAKINLIANLLAFTPPRYTNLPGPSLVAYLRLMGDILNAVPSGALEGAQSSSTEHGYDSEQEDGSSSIRVSVVSSFNTTAPPALPVLENRTLKRLLTLPSSAHITSILAVSKTFSSSRYHLLTFIYAVAGVWPSKQNNVFGLLWSWNGGGLVREIWRTWVRGGGLGSNLVPEYNSTDDMDTDMDNKADPSASVLRPSHFDPLRPTVTPAARLRGAGNVAEEESWVPLLLLADLYSQGLVTMGDDEFFSSASSIVQTVSNGAQKNPLTLEEISSFTRKLLNIAWVLWMYAGDLGIEQSVGSSIFSALVPTPRVRFTWLEIRGKVTKTLLAINARDARKPFMPKGGWLVLDDGSETSTTRKGEMQLTTEMASFVEAAIFEAQELLNNSESSSEDVMDTVSPPRRNPRSHGSGTSSTLSKRKLTYLSPRLEVLNNIPFAIPFHVRVAIFRNFVRMDLIERRDASTRSSTRPNNHRLDMQSLMGMWEGSSSRSAQHHVTVRRGNVAQDGFDHLGDADLKNPIQIVFIDQWGKEEAGIDGGGVFKEFFTSLCKEVFDTDRGLWLNNENNELYPNPHAYATEDHSLSWYRFIGRILGKAMYEGILVDVAFAGFFLAKWLGRQSFLDDLASLDPDLYKGLVFLKHHSGNFEDLSLNFTVEIEEFGTTRTVDLIRNGSNIPVTRENRLQYIYLVSHFKLSRQIKLQSEAFFEGLSELIEPKWIRMFNQQELQILLGGVNSPVDLDDLKAHTNYAGLYDTNNPTIVAFWNVVHTFDQEQRRALLRFVTSCSRPPLLKL</sequence>
<dbReference type="Gene3D" id="3.30.2160.10">
    <property type="entry name" value="Hect, E3 ligase catalytic domain"/>
    <property type="match status" value="1"/>
</dbReference>
<dbReference type="PANTHER" id="PTHR45700">
    <property type="entry name" value="UBIQUITIN-PROTEIN LIGASE E3C"/>
    <property type="match status" value="1"/>
</dbReference>
<dbReference type="Pfam" id="PF00632">
    <property type="entry name" value="HECT"/>
    <property type="match status" value="1"/>
</dbReference>
<proteinExistence type="predicted"/>
<comment type="caution">
    <text evidence="5">Lacks conserved residue(s) required for the propagation of feature annotation.</text>
</comment>
<dbReference type="InterPro" id="IPR000569">
    <property type="entry name" value="HECT_dom"/>
</dbReference>
<keyword evidence="3" id="KW-0808">Transferase</keyword>
<accession>A0A8H5M3H5</accession>
<evidence type="ECO:0000256" key="4">
    <source>
        <dbReference type="ARBA" id="ARBA00022786"/>
    </source>
</evidence>
<dbReference type="InterPro" id="IPR035983">
    <property type="entry name" value="Hect_E3_ubiquitin_ligase"/>
</dbReference>
<name>A0A8H5M3H5_9AGAR</name>
<dbReference type="FunFam" id="3.30.2160.10:FF:000002">
    <property type="entry name" value="Putative Ubiquitin-protein ligase E3C"/>
    <property type="match status" value="1"/>
</dbReference>
<dbReference type="InterPro" id="IPR044611">
    <property type="entry name" value="E3A/B/C-like"/>
</dbReference>
<evidence type="ECO:0000256" key="5">
    <source>
        <dbReference type="PROSITE-ProRule" id="PRU00104"/>
    </source>
</evidence>
<dbReference type="PROSITE" id="PS50237">
    <property type="entry name" value="HECT"/>
    <property type="match status" value="1"/>
</dbReference>
<evidence type="ECO:0000256" key="1">
    <source>
        <dbReference type="ARBA" id="ARBA00000885"/>
    </source>
</evidence>
<dbReference type="EMBL" id="JAACJN010000070">
    <property type="protein sequence ID" value="KAF5379341.1"/>
    <property type="molecule type" value="Genomic_DNA"/>
</dbReference>
<evidence type="ECO:0000313" key="8">
    <source>
        <dbReference type="EMBL" id="KAF5379341.1"/>
    </source>
</evidence>
<protein>
    <recommendedName>
        <fullName evidence="2">HECT-type E3 ubiquitin transferase</fullName>
        <ecNumber evidence="2">2.3.2.26</ecNumber>
    </recommendedName>
</protein>
<dbReference type="CDD" id="cd00078">
    <property type="entry name" value="HECTc"/>
    <property type="match status" value="1"/>
</dbReference>
<evidence type="ECO:0000313" key="9">
    <source>
        <dbReference type="Proteomes" id="UP000518752"/>
    </source>
</evidence>
<dbReference type="Proteomes" id="UP000518752">
    <property type="component" value="Unassembled WGS sequence"/>
</dbReference>